<evidence type="ECO:0000313" key="1">
    <source>
        <dbReference type="EMBL" id="CAD9252044.1"/>
    </source>
</evidence>
<proteinExistence type="predicted"/>
<dbReference type="EMBL" id="HBGJ01016207">
    <property type="protein sequence ID" value="CAD9252044.1"/>
    <property type="molecule type" value="Transcribed_RNA"/>
</dbReference>
<evidence type="ECO:0008006" key="2">
    <source>
        <dbReference type="Google" id="ProtNLM"/>
    </source>
</evidence>
<gene>
    <name evidence="1" type="ORF">PPAR1163_LOCUS10407</name>
</gene>
<dbReference type="AlphaFoldDB" id="A0A7S1U0X8"/>
<protein>
    <recommendedName>
        <fullName evidence="2">Ubiquitin-like domain-containing protein</fullName>
    </recommendedName>
</protein>
<reference evidence="1" key="1">
    <citation type="submission" date="2021-01" db="EMBL/GenBank/DDBJ databases">
        <authorList>
            <person name="Corre E."/>
            <person name="Pelletier E."/>
            <person name="Niang G."/>
            <person name="Scheremetjew M."/>
            <person name="Finn R."/>
            <person name="Kale V."/>
            <person name="Holt S."/>
            <person name="Cochrane G."/>
            <person name="Meng A."/>
            <person name="Brown T."/>
            <person name="Cohen L."/>
        </authorList>
    </citation>
    <scope>NUCLEOTIDE SEQUENCE</scope>
    <source>
        <strain evidence="1">CCMP2877</strain>
    </source>
</reference>
<name>A0A7S1U0X8_9STRA</name>
<sequence length="230" mass="25582">MPPHDQGGAVEVCCAPQLLRVHVKLHGGKTVELHVCPQESVARLQWMVAMELADKVKPYMVSLVDGKENTAIKAVGTLEDHGFTDQGDVTFHAVINRNAAYPLKEYKLEDEEYEENYGIVWCPIYPQATQPSWGRGAYHAPLGCCCTTSNAEHNVNATHDDVCVESLENLLTFWVVAAMWTATCCYQPCRCGRPSTPCSEQMVSRHYVKSFPELLTRGPALERYALGQPV</sequence>
<accession>A0A7S1U0X8</accession>
<organism evidence="1">
    <name type="scientific">Phaeomonas parva</name>
    <dbReference type="NCBI Taxonomy" id="124430"/>
    <lineage>
        <taxon>Eukaryota</taxon>
        <taxon>Sar</taxon>
        <taxon>Stramenopiles</taxon>
        <taxon>Ochrophyta</taxon>
        <taxon>Pinguiophyceae</taxon>
        <taxon>Pinguiochrysidales</taxon>
        <taxon>Pinguiochrysidaceae</taxon>
        <taxon>Phaeomonas</taxon>
    </lineage>
</organism>